<dbReference type="GO" id="GO:0010181">
    <property type="term" value="F:FMN binding"/>
    <property type="evidence" value="ECO:0007669"/>
    <property type="project" value="TreeGrafter"/>
</dbReference>
<dbReference type="Proteomes" id="UP000282438">
    <property type="component" value="Chromosome"/>
</dbReference>
<keyword evidence="1" id="KW-0560">Oxidoreductase</keyword>
<dbReference type="EMBL" id="CP034433">
    <property type="protein sequence ID" value="AZN35873.1"/>
    <property type="molecule type" value="Genomic_DNA"/>
</dbReference>
<keyword evidence="4" id="KW-1185">Reference proteome</keyword>
<dbReference type="GO" id="GO:0009055">
    <property type="term" value="F:electron transfer activity"/>
    <property type="evidence" value="ECO:0007669"/>
    <property type="project" value="TreeGrafter"/>
</dbReference>
<dbReference type="PANTHER" id="PTHR47307:SF1">
    <property type="entry name" value="GLUTATHIONE-REGULATED POTASSIUM-EFFLUX SYSTEM ANCILLARY PROTEIN KEFG"/>
    <property type="match status" value="1"/>
</dbReference>
<evidence type="ECO:0000259" key="2">
    <source>
        <dbReference type="Pfam" id="PF02525"/>
    </source>
</evidence>
<organism evidence="3 4">
    <name type="scientific">Iodobacter ciconiae</name>
    <dbReference type="NCBI Taxonomy" id="2496266"/>
    <lineage>
        <taxon>Bacteria</taxon>
        <taxon>Pseudomonadati</taxon>
        <taxon>Pseudomonadota</taxon>
        <taxon>Betaproteobacteria</taxon>
        <taxon>Neisseriales</taxon>
        <taxon>Chitinibacteraceae</taxon>
        <taxon>Iodobacter</taxon>
    </lineage>
</organism>
<dbReference type="Pfam" id="PF02525">
    <property type="entry name" value="Flavodoxin_2"/>
    <property type="match status" value="1"/>
</dbReference>
<dbReference type="RefSeq" id="WP_125972014.1">
    <property type="nucleotide sequence ID" value="NZ_CP034433.1"/>
</dbReference>
<dbReference type="AlphaFoldDB" id="A0A3S8ZQW5"/>
<feature type="domain" description="Flavodoxin-like fold" evidence="2">
    <location>
        <begin position="1"/>
        <end position="169"/>
    </location>
</feature>
<reference evidence="3 4" key="1">
    <citation type="submission" date="2018-12" db="EMBL/GenBank/DDBJ databases">
        <title>Complete genome sequence of Iodobacter sp. H11R3.</title>
        <authorList>
            <person name="Bae J.-W."/>
        </authorList>
    </citation>
    <scope>NUCLEOTIDE SEQUENCE [LARGE SCALE GENOMIC DNA]</scope>
    <source>
        <strain evidence="3 4">H11R3</strain>
    </source>
</reference>
<sequence length="182" mass="19863">MKTLLIVSHPYPEQSQVIKALQQTAEALPNVTVRNLETLYGHDTSAFDVAAEQRAHHGVDRVVYLFPIHWFNLTPMLKAYLNQVWSYGWAFGPEGKALHGKQMQVVVSAGVTAHTYSAAGLIQSSIQEVLTPMKASALYVGMSYAEPLAFYEAMGASDNKLAGFQQALRACLTAPQLDAVPA</sequence>
<dbReference type="InterPro" id="IPR046980">
    <property type="entry name" value="KefG/KefF"/>
</dbReference>
<accession>A0A3S8ZQW5</accession>
<dbReference type="OrthoDB" id="9798454at2"/>
<dbReference type="Gene3D" id="3.40.50.360">
    <property type="match status" value="1"/>
</dbReference>
<dbReference type="GO" id="GO:0003955">
    <property type="term" value="F:NAD(P)H dehydrogenase (quinone) activity"/>
    <property type="evidence" value="ECO:0007669"/>
    <property type="project" value="TreeGrafter"/>
</dbReference>
<protein>
    <submittedName>
        <fullName evidence="3">Flavodoxin family protein</fullName>
    </submittedName>
</protein>
<dbReference type="InterPro" id="IPR029039">
    <property type="entry name" value="Flavoprotein-like_sf"/>
</dbReference>
<dbReference type="InterPro" id="IPR003680">
    <property type="entry name" value="Flavodoxin_fold"/>
</dbReference>
<evidence type="ECO:0000313" key="3">
    <source>
        <dbReference type="EMBL" id="AZN35873.1"/>
    </source>
</evidence>
<evidence type="ECO:0000256" key="1">
    <source>
        <dbReference type="ARBA" id="ARBA00023002"/>
    </source>
</evidence>
<name>A0A3S8ZQW5_9NEIS</name>
<evidence type="ECO:0000313" key="4">
    <source>
        <dbReference type="Proteomes" id="UP000282438"/>
    </source>
</evidence>
<dbReference type="SUPFAM" id="SSF52218">
    <property type="entry name" value="Flavoproteins"/>
    <property type="match status" value="1"/>
</dbReference>
<dbReference type="PANTHER" id="PTHR47307">
    <property type="entry name" value="GLUTATHIONE-REGULATED POTASSIUM-EFFLUX SYSTEM ANCILLARY PROTEIN KEFG"/>
    <property type="match status" value="1"/>
</dbReference>
<proteinExistence type="predicted"/>
<dbReference type="KEGG" id="iod:EJO50_04870"/>
<gene>
    <name evidence="3" type="ORF">EJO50_04870</name>
</gene>